<proteinExistence type="predicted"/>
<sequence>MSARAVIIPTANVKSRILIVDDEPGNIKILSSLLAGDYALSVATSGAQALQIAQVQLPDIVLLDMVMPGMDGIEVCEALKADEQTRAIPVIFVTSMGDISNEERGLDAGAVDYISKPISPPIVKARVRIHLQNYLSRRFLEKLLSDKDATLDDCKKEAESLLVFV</sequence>
<dbReference type="SMART" id="SM00448">
    <property type="entry name" value="REC"/>
    <property type="match status" value="1"/>
</dbReference>
<dbReference type="PANTHER" id="PTHR44591">
    <property type="entry name" value="STRESS RESPONSE REGULATOR PROTEIN 1"/>
    <property type="match status" value="1"/>
</dbReference>
<reference evidence="5" key="1">
    <citation type="submission" date="2017-11" db="EMBL/GenBank/DDBJ databases">
        <title>The draft genome sequence of Chromatocurvus sp. F02.</title>
        <authorList>
            <person name="Du Z.-J."/>
            <person name="Chang Y.-Q."/>
        </authorList>
    </citation>
    <scope>NUCLEOTIDE SEQUENCE [LARGE SCALE GENOMIC DNA]</scope>
    <source>
        <strain evidence="5">F02</strain>
    </source>
</reference>
<feature type="modified residue" description="4-aspartylphosphate" evidence="2">
    <location>
        <position position="64"/>
    </location>
</feature>
<evidence type="ECO:0000313" key="5">
    <source>
        <dbReference type="Proteomes" id="UP000234845"/>
    </source>
</evidence>
<evidence type="ECO:0000259" key="3">
    <source>
        <dbReference type="PROSITE" id="PS50110"/>
    </source>
</evidence>
<keyword evidence="5" id="KW-1185">Reference proteome</keyword>
<comment type="caution">
    <text evidence="4">The sequence shown here is derived from an EMBL/GenBank/DDBJ whole genome shotgun (WGS) entry which is preliminary data.</text>
</comment>
<evidence type="ECO:0000256" key="1">
    <source>
        <dbReference type="ARBA" id="ARBA00022553"/>
    </source>
</evidence>
<dbReference type="InterPro" id="IPR001789">
    <property type="entry name" value="Sig_transdc_resp-reg_receiver"/>
</dbReference>
<feature type="domain" description="Response regulatory" evidence="3">
    <location>
        <begin position="16"/>
        <end position="131"/>
    </location>
</feature>
<dbReference type="Pfam" id="PF00072">
    <property type="entry name" value="Response_reg"/>
    <property type="match status" value="1"/>
</dbReference>
<organism evidence="4 5">
    <name type="scientific">Kineobactrum sediminis</name>
    <dbReference type="NCBI Taxonomy" id="1905677"/>
    <lineage>
        <taxon>Bacteria</taxon>
        <taxon>Pseudomonadati</taxon>
        <taxon>Pseudomonadota</taxon>
        <taxon>Gammaproteobacteria</taxon>
        <taxon>Cellvibrionales</taxon>
        <taxon>Halieaceae</taxon>
        <taxon>Kineobactrum</taxon>
    </lineage>
</organism>
<evidence type="ECO:0000313" key="4">
    <source>
        <dbReference type="EMBL" id="PLW81029.1"/>
    </source>
</evidence>
<dbReference type="AlphaFoldDB" id="A0A2N5XY38"/>
<dbReference type="OrthoDB" id="9800897at2"/>
<dbReference type="InterPro" id="IPR050595">
    <property type="entry name" value="Bact_response_regulator"/>
</dbReference>
<dbReference type="PROSITE" id="PS50110">
    <property type="entry name" value="RESPONSE_REGULATORY"/>
    <property type="match status" value="1"/>
</dbReference>
<dbReference type="RefSeq" id="WP_101522882.1">
    <property type="nucleotide sequence ID" value="NZ_PKLZ01000018.1"/>
</dbReference>
<accession>A0A2N5XY38</accession>
<dbReference type="PANTHER" id="PTHR44591:SF3">
    <property type="entry name" value="RESPONSE REGULATORY DOMAIN-CONTAINING PROTEIN"/>
    <property type="match status" value="1"/>
</dbReference>
<dbReference type="EMBL" id="PKLZ01000018">
    <property type="protein sequence ID" value="PLW81029.1"/>
    <property type="molecule type" value="Genomic_DNA"/>
</dbReference>
<gene>
    <name evidence="4" type="ORF">CWI75_17795</name>
</gene>
<protein>
    <recommendedName>
        <fullName evidence="3">Response regulatory domain-containing protein</fullName>
    </recommendedName>
</protein>
<dbReference type="GO" id="GO:0000160">
    <property type="term" value="P:phosphorelay signal transduction system"/>
    <property type="evidence" value="ECO:0007669"/>
    <property type="project" value="InterPro"/>
</dbReference>
<evidence type="ECO:0000256" key="2">
    <source>
        <dbReference type="PROSITE-ProRule" id="PRU00169"/>
    </source>
</evidence>
<dbReference type="Gene3D" id="3.40.50.2300">
    <property type="match status" value="1"/>
</dbReference>
<dbReference type="Proteomes" id="UP000234845">
    <property type="component" value="Unassembled WGS sequence"/>
</dbReference>
<keyword evidence="1 2" id="KW-0597">Phosphoprotein</keyword>
<name>A0A2N5XY38_9GAMM</name>
<dbReference type="InterPro" id="IPR011006">
    <property type="entry name" value="CheY-like_superfamily"/>
</dbReference>
<dbReference type="SUPFAM" id="SSF52172">
    <property type="entry name" value="CheY-like"/>
    <property type="match status" value="1"/>
</dbReference>